<evidence type="ECO:0000313" key="4">
    <source>
        <dbReference type="EMBL" id="SFE73793.1"/>
    </source>
</evidence>
<gene>
    <name evidence="4" type="ORF">SAMN04488131_103235</name>
</gene>
<accession>A0A1I2D171</accession>
<evidence type="ECO:0000259" key="3">
    <source>
        <dbReference type="PROSITE" id="PS51762"/>
    </source>
</evidence>
<comment type="similarity">
    <text evidence="1">Belongs to the glycosyl hydrolase 16 family.</text>
</comment>
<dbReference type="RefSeq" id="WP_244281756.1">
    <property type="nucleotide sequence ID" value="NZ_FONQ01000003.1"/>
</dbReference>
<feature type="domain" description="GH16" evidence="3">
    <location>
        <begin position="116"/>
        <end position="362"/>
    </location>
</feature>
<dbReference type="Pfam" id="PF00722">
    <property type="entry name" value="Glyco_hydro_16"/>
    <property type="match status" value="1"/>
</dbReference>
<organism evidence="4 5">
    <name type="scientific">Flavobacterium xueshanense</name>
    <dbReference type="NCBI Taxonomy" id="935223"/>
    <lineage>
        <taxon>Bacteria</taxon>
        <taxon>Pseudomonadati</taxon>
        <taxon>Bacteroidota</taxon>
        <taxon>Flavobacteriia</taxon>
        <taxon>Flavobacteriales</taxon>
        <taxon>Flavobacteriaceae</taxon>
        <taxon>Flavobacterium</taxon>
    </lineage>
</organism>
<dbReference type="CDD" id="cd00146">
    <property type="entry name" value="PKD"/>
    <property type="match status" value="1"/>
</dbReference>
<reference evidence="5" key="1">
    <citation type="submission" date="2016-10" db="EMBL/GenBank/DDBJ databases">
        <authorList>
            <person name="Varghese N."/>
            <person name="Submissions S."/>
        </authorList>
    </citation>
    <scope>NUCLEOTIDE SEQUENCE [LARGE SCALE GENOMIC DNA]</scope>
    <source>
        <strain evidence="5">CGMCC 1.9227</strain>
    </source>
</reference>
<dbReference type="GO" id="GO:0004553">
    <property type="term" value="F:hydrolase activity, hydrolyzing O-glycosyl compounds"/>
    <property type="evidence" value="ECO:0007669"/>
    <property type="project" value="InterPro"/>
</dbReference>
<name>A0A1I2D171_9FLAO</name>
<evidence type="ECO:0000313" key="5">
    <source>
        <dbReference type="Proteomes" id="UP000198596"/>
    </source>
</evidence>
<dbReference type="InterPro" id="IPR000757">
    <property type="entry name" value="Beta-glucanase-like"/>
</dbReference>
<dbReference type="CDD" id="cd08023">
    <property type="entry name" value="GH16_laminarinase_like"/>
    <property type="match status" value="1"/>
</dbReference>
<keyword evidence="5" id="KW-1185">Reference proteome</keyword>
<dbReference type="InterPro" id="IPR013320">
    <property type="entry name" value="ConA-like_dom_sf"/>
</dbReference>
<evidence type="ECO:0000256" key="1">
    <source>
        <dbReference type="ARBA" id="ARBA00006865"/>
    </source>
</evidence>
<evidence type="ECO:0000256" key="2">
    <source>
        <dbReference type="SAM" id="SignalP"/>
    </source>
</evidence>
<proteinExistence type="inferred from homology"/>
<dbReference type="STRING" id="935223.SAMN04488131_103235"/>
<dbReference type="PANTHER" id="PTHR10963:SF55">
    <property type="entry name" value="GLYCOSIDE HYDROLASE FAMILY 16 PROTEIN"/>
    <property type="match status" value="1"/>
</dbReference>
<keyword evidence="2" id="KW-0732">Signal</keyword>
<dbReference type="GO" id="GO:0005975">
    <property type="term" value="P:carbohydrate metabolic process"/>
    <property type="evidence" value="ECO:0007669"/>
    <property type="project" value="InterPro"/>
</dbReference>
<dbReference type="Proteomes" id="UP000198596">
    <property type="component" value="Unassembled WGS sequence"/>
</dbReference>
<dbReference type="Gene3D" id="2.60.40.10">
    <property type="entry name" value="Immunoglobulins"/>
    <property type="match status" value="1"/>
</dbReference>
<dbReference type="SUPFAM" id="SSF49899">
    <property type="entry name" value="Concanavalin A-like lectins/glucanases"/>
    <property type="match status" value="1"/>
</dbReference>
<dbReference type="InterPro" id="IPR013783">
    <property type="entry name" value="Ig-like_fold"/>
</dbReference>
<feature type="signal peptide" evidence="2">
    <location>
        <begin position="1"/>
        <end position="36"/>
    </location>
</feature>
<dbReference type="EMBL" id="FONQ01000003">
    <property type="protein sequence ID" value="SFE73793.1"/>
    <property type="molecule type" value="Genomic_DNA"/>
</dbReference>
<dbReference type="PANTHER" id="PTHR10963">
    <property type="entry name" value="GLYCOSYL HYDROLASE-RELATED"/>
    <property type="match status" value="1"/>
</dbReference>
<sequence length="362" mass="39141">MGNNMPFQFSKNTNCLFLLALTNFFLLFSCSGSNNTEDGTVTAPSNLMVSATVAGATAQNPNGDGSGTVNFNISATNASSYKILLGNGETKELTNGSFTYTYTTAGTNTYVIYVSAYNSGQFVSSTVSVTVFVGSVLVWSDEFNANGAPDSSKWGYDLGAGGWGNNESQYYTKRPENIIVQDGLLKIKTLKESFSGSNYTSARILTKDKFSFKYGRVEIRAKLALGAGTWSALWMLGSNLSTAGWPACGEIDMMEHVGNDLNKIHGTLHSTGRSGNSPDSGNLLISNAATEFHVYSIDWSAKSIKFYVDSQLFYTFVNSASFPFNQKFFLIINCAMGGNFGGAIDPNFVASTFEVDYIRVYN</sequence>
<dbReference type="InterPro" id="IPR050546">
    <property type="entry name" value="Glycosyl_Hydrlase_16"/>
</dbReference>
<dbReference type="AlphaFoldDB" id="A0A1I2D171"/>
<dbReference type="Gene3D" id="2.60.120.200">
    <property type="match status" value="1"/>
</dbReference>
<protein>
    <submittedName>
        <fullName evidence="4">Beta-glucanase, GH16 family</fullName>
    </submittedName>
</protein>
<dbReference type="PROSITE" id="PS51762">
    <property type="entry name" value="GH16_2"/>
    <property type="match status" value="1"/>
</dbReference>
<feature type="chain" id="PRO_5011773059" evidence="2">
    <location>
        <begin position="37"/>
        <end position="362"/>
    </location>
</feature>